<dbReference type="AlphaFoldDB" id="F4L6J2"/>
<evidence type="ECO:0000313" key="3">
    <source>
        <dbReference type="EMBL" id="AEE49835.1"/>
    </source>
</evidence>
<dbReference type="HOGENOM" id="CLU_047370_0_0_10"/>
<reference evidence="3 4" key="1">
    <citation type="journal article" date="2011" name="Stand. Genomic Sci.">
        <title>Complete genome sequence of Haliscomenobacter hydrossis type strain (O).</title>
        <authorList>
            <consortium name="US DOE Joint Genome Institute (JGI-PGF)"/>
            <person name="Daligault H."/>
            <person name="Lapidus A."/>
            <person name="Zeytun A."/>
            <person name="Nolan M."/>
            <person name="Lucas S."/>
            <person name="Del Rio T.G."/>
            <person name="Tice H."/>
            <person name="Cheng J.F."/>
            <person name="Tapia R."/>
            <person name="Han C."/>
            <person name="Goodwin L."/>
            <person name="Pitluck S."/>
            <person name="Liolios K."/>
            <person name="Pagani I."/>
            <person name="Ivanova N."/>
            <person name="Huntemann M."/>
            <person name="Mavromatis K."/>
            <person name="Mikhailova N."/>
            <person name="Pati A."/>
            <person name="Chen A."/>
            <person name="Palaniappan K."/>
            <person name="Land M."/>
            <person name="Hauser L."/>
            <person name="Brambilla E.M."/>
            <person name="Rohde M."/>
            <person name="Verbarg S."/>
            <person name="Goker M."/>
            <person name="Bristow J."/>
            <person name="Eisen J.A."/>
            <person name="Markowitz V."/>
            <person name="Hugenholtz P."/>
            <person name="Kyrpides N.C."/>
            <person name="Klenk H.P."/>
            <person name="Woyke T."/>
        </authorList>
    </citation>
    <scope>NUCLEOTIDE SEQUENCE [LARGE SCALE GENOMIC DNA]</scope>
    <source>
        <strain evidence="4">ATCC 27775 / DSM 1100 / LMG 10767 / O</strain>
    </source>
</reference>
<dbReference type="STRING" id="760192.Halhy_1950"/>
<keyword evidence="4" id="KW-1185">Reference proteome</keyword>
<dbReference type="eggNOG" id="COG1373">
    <property type="taxonomic scope" value="Bacteria"/>
</dbReference>
<dbReference type="PANTHER" id="PTHR33295">
    <property type="entry name" value="ATPASE"/>
    <property type="match status" value="1"/>
</dbReference>
<evidence type="ECO:0000313" key="4">
    <source>
        <dbReference type="Proteomes" id="UP000008461"/>
    </source>
</evidence>
<reference key="2">
    <citation type="submission" date="2011-04" db="EMBL/GenBank/DDBJ databases">
        <title>Complete sequence of chromosome of Haliscomenobacter hydrossis DSM 1100.</title>
        <authorList>
            <consortium name="US DOE Joint Genome Institute (JGI-PGF)"/>
            <person name="Lucas S."/>
            <person name="Han J."/>
            <person name="Lapidus A."/>
            <person name="Bruce D."/>
            <person name="Goodwin L."/>
            <person name="Pitluck S."/>
            <person name="Peters L."/>
            <person name="Kyrpides N."/>
            <person name="Mavromatis K."/>
            <person name="Ivanova N."/>
            <person name="Ovchinnikova G."/>
            <person name="Pagani I."/>
            <person name="Daligault H."/>
            <person name="Detter J.C."/>
            <person name="Han C."/>
            <person name="Land M."/>
            <person name="Hauser L."/>
            <person name="Markowitz V."/>
            <person name="Cheng J.-F."/>
            <person name="Hugenholtz P."/>
            <person name="Woyke T."/>
            <person name="Wu D."/>
            <person name="Verbarg S."/>
            <person name="Frueling A."/>
            <person name="Brambilla E."/>
            <person name="Klenk H.-P."/>
            <person name="Eisen J.A."/>
        </authorList>
    </citation>
    <scope>NUCLEOTIDE SEQUENCE</scope>
    <source>
        <strain>DSM 1100</strain>
    </source>
</reference>
<dbReference type="Pfam" id="PF13635">
    <property type="entry name" value="DUF4143"/>
    <property type="match status" value="1"/>
</dbReference>
<feature type="domain" description="AAA" evidence="1">
    <location>
        <begin position="20"/>
        <end position="154"/>
    </location>
</feature>
<feature type="domain" description="DUF4143" evidence="2">
    <location>
        <begin position="225"/>
        <end position="385"/>
    </location>
</feature>
<name>F4L6J2_HALH1</name>
<evidence type="ECO:0000259" key="2">
    <source>
        <dbReference type="Pfam" id="PF13635"/>
    </source>
</evidence>
<dbReference type="Proteomes" id="UP000008461">
    <property type="component" value="Chromosome"/>
</dbReference>
<evidence type="ECO:0000259" key="1">
    <source>
        <dbReference type="Pfam" id="PF13173"/>
    </source>
</evidence>
<dbReference type="OrthoDB" id="9801840at2"/>
<dbReference type="InterPro" id="IPR041682">
    <property type="entry name" value="AAA_14"/>
</dbReference>
<proteinExistence type="predicted"/>
<dbReference type="RefSeq" id="WP_013764388.1">
    <property type="nucleotide sequence ID" value="NC_015510.1"/>
</dbReference>
<protein>
    <submittedName>
        <fullName evidence="3">ATPase</fullName>
    </submittedName>
</protein>
<accession>F4L6J2</accession>
<dbReference type="SUPFAM" id="SSF52540">
    <property type="entry name" value="P-loop containing nucleoside triphosphate hydrolases"/>
    <property type="match status" value="1"/>
</dbReference>
<dbReference type="EMBL" id="CP002691">
    <property type="protein sequence ID" value="AEE49835.1"/>
    <property type="molecule type" value="Genomic_DNA"/>
</dbReference>
<dbReference type="InterPro" id="IPR027417">
    <property type="entry name" value="P-loop_NTPase"/>
</dbReference>
<organism evidence="3 4">
    <name type="scientific">Haliscomenobacter hydrossis (strain ATCC 27775 / DSM 1100 / LMG 10767 / O)</name>
    <dbReference type="NCBI Taxonomy" id="760192"/>
    <lineage>
        <taxon>Bacteria</taxon>
        <taxon>Pseudomonadati</taxon>
        <taxon>Bacteroidota</taxon>
        <taxon>Saprospiria</taxon>
        <taxon>Saprospirales</taxon>
        <taxon>Haliscomenobacteraceae</taxon>
        <taxon>Haliscomenobacter</taxon>
    </lineage>
</organism>
<gene>
    <name evidence="3" type="ordered locus">Halhy_1950</name>
</gene>
<dbReference type="KEGG" id="hhy:Halhy_1950"/>
<dbReference type="Pfam" id="PF13173">
    <property type="entry name" value="AAA_14"/>
    <property type="match status" value="1"/>
</dbReference>
<dbReference type="InterPro" id="IPR025420">
    <property type="entry name" value="DUF4143"/>
</dbReference>
<dbReference type="PANTHER" id="PTHR33295:SF7">
    <property type="entry name" value="ATPASE"/>
    <property type="match status" value="1"/>
</dbReference>
<sequence length="446" mass="51178">MYFRRNAEVPLRQWKQSSYRKPLILKGARQVGKTSLLKILGSTEFEQTAYFNFDEQPELKQFFEQTKDVKRILQNLSLVHGAPISPERTLIVFDEIQEYKPALNALKYFNEHAPEYAIASAGSLLGITIGNESPFPVGKVEFLEIYPLTFTEFLEGADSSLAEYLANINSIASIPDIFFNSLVEKFKMYFISGGMPEAARSLLTEQNIDLTQKILKDILSAYALDFSKHPVMKDVAKIGYIWDSMPSQLARENKKFLYQVIKTGARAREYEDALRWLIQAGLVYQVHRCNKPNLPLVAYDDLSAFKLYLLDVGLLRRLAQLDPIAIREGNRLFVEFKGALTENYILQSLLPQFDMIPRYWTTDGKAEVDFLVQHHNEIIPIEVKSDEHVRSKSLTYYHQTFHPKLRVRYSLKNLTLDDGLLNIPLFMADYSKKLIDIALAQSTPIA</sequence>